<feature type="domain" description="DNA circulation N-terminal" evidence="1">
    <location>
        <begin position="34"/>
        <end position="119"/>
    </location>
</feature>
<gene>
    <name evidence="2" type="ORF">APO_0511</name>
</gene>
<protein>
    <submittedName>
        <fullName evidence="2">Mu-Like Prophage DNA Circulation Protein-Like Protein</fullName>
    </submittedName>
</protein>
<evidence type="ECO:0000313" key="3">
    <source>
        <dbReference type="Proteomes" id="UP000018454"/>
    </source>
</evidence>
<comment type="caution">
    <text evidence="2">The sequence shown here is derived from an EMBL/GenBank/DDBJ whole genome shotgun (WGS) entry which is preliminary data.</text>
</comment>
<dbReference type="EMBL" id="AEUP01000010">
    <property type="protein sequence ID" value="EGE48663.1"/>
    <property type="molecule type" value="Genomic_DNA"/>
</dbReference>
<accession>F1YRH8</accession>
<dbReference type="AlphaFoldDB" id="F1YRH8"/>
<name>F1YRH8_9PROT</name>
<sequence>MSSALSMAGLGAGSLGSQLGLVGSLGAGLIGSALATASWRGVTFFMPNSQDQAGRRIVQIWFPGRDDFRTQDFGAFDGPIRVQGIIVGDDYVIRAKRMRAALMTAGTGTLVHPWWGVLQCKLLQPGTVSFSDRSLRVATFEAIFVRAPQVTADKGLFSSITDTLTNVLTQADALVDQAVLTVRNVLSPLTLPLALVSAVSSTINQAHGVWDGLTGSTAQLNVQSAAATPLNALSTGVTVPVSNTDTTFADQVSDLLVGVPAALVAAASPDATAAIAPAEEVSGTQNDALDPRTTASLLLSGSDQLQSAGQSAAAQGASPAAVLSLSLASQVFTVTQAVAVASGIDYTSQEDALSWRNTLLAALDTLADNIEALDATTGASIPTSGLLAALQDAKAAITADISERLGRLPAVLNVPVSRQMSAWLVAYAIAGENPEEVEDVWADLIVRNQLSHPALCGPGTVQVLQPTDVA</sequence>
<organism evidence="2 3">
    <name type="scientific">Acetobacter pomorum DM001</name>
    <dbReference type="NCBI Taxonomy" id="945681"/>
    <lineage>
        <taxon>Bacteria</taxon>
        <taxon>Pseudomonadati</taxon>
        <taxon>Pseudomonadota</taxon>
        <taxon>Alphaproteobacteria</taxon>
        <taxon>Acetobacterales</taxon>
        <taxon>Acetobacteraceae</taxon>
        <taxon>Acetobacter</taxon>
    </lineage>
</organism>
<reference evidence="2 3" key="1">
    <citation type="journal article" date="2011" name="Science">
        <title>Drosophila microbiome modulates host developmental and metabolic homeostasis via insulin signaling.</title>
        <authorList>
            <person name="Shin S.C."/>
            <person name="Kim S.H."/>
            <person name="You H."/>
            <person name="Kim B."/>
            <person name="Kim A.C."/>
            <person name="Lee K.A."/>
            <person name="Yoon J.H."/>
            <person name="Ryu J.H."/>
            <person name="Lee W.J."/>
        </authorList>
    </citation>
    <scope>NUCLEOTIDE SEQUENCE [LARGE SCALE GENOMIC DNA]</scope>
    <source>
        <strain evidence="2 3">DM001</strain>
    </source>
</reference>
<dbReference type="RefSeq" id="WP_006115533.1">
    <property type="nucleotide sequence ID" value="NZ_AEUP01000010.1"/>
</dbReference>
<dbReference type="Pfam" id="PF07157">
    <property type="entry name" value="DNA_circ_N"/>
    <property type="match status" value="1"/>
</dbReference>
<dbReference type="Proteomes" id="UP000018454">
    <property type="component" value="Unassembled WGS sequence"/>
</dbReference>
<evidence type="ECO:0000313" key="2">
    <source>
        <dbReference type="EMBL" id="EGE48663.1"/>
    </source>
</evidence>
<evidence type="ECO:0000259" key="1">
    <source>
        <dbReference type="Pfam" id="PF07157"/>
    </source>
</evidence>
<proteinExistence type="predicted"/>
<dbReference type="InterPro" id="IPR009826">
    <property type="entry name" value="DNA_circ_N"/>
</dbReference>
<dbReference type="OrthoDB" id="378644at2"/>